<dbReference type="Proteomes" id="UP001328107">
    <property type="component" value="Unassembled WGS sequence"/>
</dbReference>
<accession>A0AAN5C8T4</accession>
<evidence type="ECO:0000256" key="1">
    <source>
        <dbReference type="SAM" id="Phobius"/>
    </source>
</evidence>
<sequence>PAGGDKDKRYFHHICFAAHVTKAASYVAFVSLFSLFVESMTMIAVKQVSVLVSLGIIKFVDFACSVALIYAILDEVRYFVLPYLIYQSFHLMLIVREVFQINSDWMYKPVQEMMRAGEFSNDDSEIYGHLQLLHIPQEESRLES</sequence>
<keyword evidence="3" id="KW-1185">Reference proteome</keyword>
<dbReference type="EMBL" id="BTRK01000002">
    <property type="protein sequence ID" value="GMR34910.1"/>
    <property type="molecule type" value="Genomic_DNA"/>
</dbReference>
<organism evidence="2 3">
    <name type="scientific">Pristionchus mayeri</name>
    <dbReference type="NCBI Taxonomy" id="1317129"/>
    <lineage>
        <taxon>Eukaryota</taxon>
        <taxon>Metazoa</taxon>
        <taxon>Ecdysozoa</taxon>
        <taxon>Nematoda</taxon>
        <taxon>Chromadorea</taxon>
        <taxon>Rhabditida</taxon>
        <taxon>Rhabditina</taxon>
        <taxon>Diplogasteromorpha</taxon>
        <taxon>Diplogasteroidea</taxon>
        <taxon>Neodiplogasteridae</taxon>
        <taxon>Pristionchus</taxon>
    </lineage>
</organism>
<reference evidence="3" key="1">
    <citation type="submission" date="2022-10" db="EMBL/GenBank/DDBJ databases">
        <title>Genome assembly of Pristionchus species.</title>
        <authorList>
            <person name="Yoshida K."/>
            <person name="Sommer R.J."/>
        </authorList>
    </citation>
    <scope>NUCLEOTIDE SEQUENCE [LARGE SCALE GENOMIC DNA]</scope>
    <source>
        <strain evidence="3">RS5460</strain>
    </source>
</reference>
<feature type="transmembrane region" description="Helical" evidence="1">
    <location>
        <begin position="48"/>
        <end position="73"/>
    </location>
</feature>
<dbReference type="AlphaFoldDB" id="A0AAN5C8T4"/>
<proteinExistence type="predicted"/>
<feature type="transmembrane region" description="Helical" evidence="1">
    <location>
        <begin position="79"/>
        <end position="99"/>
    </location>
</feature>
<protein>
    <submittedName>
        <fullName evidence="2">Uncharacterized protein</fullName>
    </submittedName>
</protein>
<evidence type="ECO:0000313" key="2">
    <source>
        <dbReference type="EMBL" id="GMR34910.1"/>
    </source>
</evidence>
<keyword evidence="1" id="KW-1133">Transmembrane helix</keyword>
<evidence type="ECO:0000313" key="3">
    <source>
        <dbReference type="Proteomes" id="UP001328107"/>
    </source>
</evidence>
<feature type="non-terminal residue" evidence="2">
    <location>
        <position position="1"/>
    </location>
</feature>
<keyword evidence="1" id="KW-0812">Transmembrane</keyword>
<comment type="caution">
    <text evidence="2">The sequence shown here is derived from an EMBL/GenBank/DDBJ whole genome shotgun (WGS) entry which is preliminary data.</text>
</comment>
<keyword evidence="1" id="KW-0472">Membrane</keyword>
<feature type="transmembrane region" description="Helical" evidence="1">
    <location>
        <begin position="16"/>
        <end position="36"/>
    </location>
</feature>
<gene>
    <name evidence="2" type="ORF">PMAYCL1PPCAC_05105</name>
</gene>
<name>A0AAN5C8T4_9BILA</name>